<dbReference type="Pfam" id="PF01580">
    <property type="entry name" value="FtsK_SpoIIIE"/>
    <property type="match status" value="1"/>
</dbReference>
<comment type="caution">
    <text evidence="6">The sequence shown here is derived from an EMBL/GenBank/DDBJ whole genome shotgun (WGS) entry which is preliminary data.</text>
</comment>
<protein>
    <submittedName>
        <fullName evidence="6">FtsK-like domain-containing protein</fullName>
    </submittedName>
</protein>
<feature type="transmembrane region" description="Helical" evidence="4">
    <location>
        <begin position="227"/>
        <end position="247"/>
    </location>
</feature>
<feature type="domain" description="FtsK" evidence="5">
    <location>
        <begin position="763"/>
        <end position="959"/>
    </location>
</feature>
<dbReference type="InterPro" id="IPR027417">
    <property type="entry name" value="P-loop_NTPase"/>
</dbReference>
<dbReference type="CDD" id="cd01127">
    <property type="entry name" value="TrwB_TraG_TraD_VirD4"/>
    <property type="match status" value="1"/>
</dbReference>
<evidence type="ECO:0000256" key="2">
    <source>
        <dbReference type="ARBA" id="ARBA00022840"/>
    </source>
</evidence>
<keyword evidence="1 3" id="KW-0547">Nucleotide-binding</keyword>
<dbReference type="InterPro" id="IPR003593">
    <property type="entry name" value="AAA+_ATPase"/>
</dbReference>
<reference evidence="6 7" key="1">
    <citation type="submission" date="2019-02" db="EMBL/GenBank/DDBJ databases">
        <title>Deep-cultivation of Planctomycetes and their phenomic and genomic characterization uncovers novel biology.</title>
        <authorList>
            <person name="Wiegand S."/>
            <person name="Jogler M."/>
            <person name="Boedeker C."/>
            <person name="Pinto D."/>
            <person name="Vollmers J."/>
            <person name="Rivas-Marin E."/>
            <person name="Kohn T."/>
            <person name="Peeters S.H."/>
            <person name="Heuer A."/>
            <person name="Rast P."/>
            <person name="Oberbeckmann S."/>
            <person name="Bunk B."/>
            <person name="Jeske O."/>
            <person name="Meyerdierks A."/>
            <person name="Storesund J.E."/>
            <person name="Kallscheuer N."/>
            <person name="Luecker S."/>
            <person name="Lage O.M."/>
            <person name="Pohl T."/>
            <person name="Merkel B.J."/>
            <person name="Hornburger P."/>
            <person name="Mueller R.-W."/>
            <person name="Bruemmer F."/>
            <person name="Labrenz M."/>
            <person name="Spormann A.M."/>
            <person name="Op Den Camp H."/>
            <person name="Overmann J."/>
            <person name="Amann R."/>
            <person name="Jetten M.S.M."/>
            <person name="Mascher T."/>
            <person name="Medema M.H."/>
            <person name="Devos D.P."/>
            <person name="Kaster A.-K."/>
            <person name="Ovreas L."/>
            <person name="Rohde M."/>
            <person name="Galperin M.Y."/>
            <person name="Jogler C."/>
        </authorList>
    </citation>
    <scope>NUCLEOTIDE SEQUENCE [LARGE SCALE GENOMIC DNA]</scope>
    <source>
        <strain evidence="6 7">Poly51</strain>
    </source>
</reference>
<proteinExistence type="predicted"/>
<dbReference type="Gene3D" id="3.40.50.300">
    <property type="entry name" value="P-loop containing nucleotide triphosphate hydrolases"/>
    <property type="match status" value="3"/>
</dbReference>
<accession>A0A5C6EU59</accession>
<keyword evidence="4" id="KW-0812">Transmembrane</keyword>
<dbReference type="PANTHER" id="PTHR22683:SF41">
    <property type="entry name" value="DNA TRANSLOCASE FTSK"/>
    <property type="match status" value="1"/>
</dbReference>
<organism evidence="6 7">
    <name type="scientific">Rubripirellula tenax</name>
    <dbReference type="NCBI Taxonomy" id="2528015"/>
    <lineage>
        <taxon>Bacteria</taxon>
        <taxon>Pseudomonadati</taxon>
        <taxon>Planctomycetota</taxon>
        <taxon>Planctomycetia</taxon>
        <taxon>Pirellulales</taxon>
        <taxon>Pirellulaceae</taxon>
        <taxon>Rubripirellula</taxon>
    </lineage>
</organism>
<gene>
    <name evidence="6" type="ORF">Poly51_42920</name>
</gene>
<sequence>MKDNSVGPAGLFDVCRQQQLLEGLSERIASSLEQQESLVVAHSQQRASEDAELSDRRNGAMAECRVTRHKMLTQWDRAEEDLTHAYETKAVTHRMELNRLAVVFRRKKTEATKAIQRKVDARHQAVLQQYENRKNQPGLIKRKEIKKIDDSLASIHQNLEWARELTIRRLDRLPEVLPTDDPDEDMRAAPPESVTHTIDTILQLTRQSSKVVEEMQTGAASKIVDKFYLPVGVAIFVVLWAIVAFFVAPSPPYLWMAAGVVPAGIIGFATYLILLWPLKKSTRTLYPRAERLGQAAEECAATGRKIATQTASNAANDLISRRDAHLLSAQRWKEEQMATLDQRLADEQNELRQQLVLSIEKADNQYSESYTTVGTTMRAKAESVAQSITQHIASTDQMIQRDRDVNAAKRYAEMQRLANRLKDGVSRGMSRIAKTDEKVQSQSPAWDEILNSSFTPDRPVVDFVPIGSLAVEGHLRSLLSSAPVDETKPDLLADIKIPSRMPIALHRRLHSCLVIHSSPASMNSAIDVAHQVLWRLLCTAPPARAKLTLIDPVGRGQHFTSFMALVDHDPAIVSHRVWTTDQKIEARLAELGHHIEDVLQSSLRDRFERIEDYNELAGSMAEPYRAVAAVGFPNGLTREGYGHLRAIVESGLRCGIFTVLVCDDDTPWPADMPAPSGNKVMSLRVDEDGAWTLLQPGLEDLPFTPASVPPTSIRPELVAKLGSAAVAASRVEIPLDSVLAGIVEAKGSTSDEIAIAVGSQGANRAMQMELGEGVRQHVLIAGKTGSGKSTLLHSIITSAAYRYRPDELQFYLLDFKKGVEFKPYADIGLPHARVIGIESEREFGRSVLQRLDVELQQRGEAFRAAGVQELGNYRSATGKPMPRLMLVIDEFQELFVRDDRIAGDCAMLLDRLVRQGRSFGIHVVLSSQSLAGAYSLPRATLGQMAVRIAMQCSESDAALILADDNTAARLISRPGEAIYNDAGGLVEGNQPFQVAWLSPQRHREMLSAITARDQAYGSEMPPAVVFEGNRPCRWTPILANAALKSVPNGSIGGLLGESVEIGPPVAVALSRNTGRNLLLIAPPDSRAAILTATLSGFAKMRPDVELIYFDGTRVDEGESLTPWLNDAGVAVTAIKARESDAEIVRLCSVLDSRDEESTDSSPIVVIIDPLERFRDLRQDESFNFSLDSAASDGGGPAGLQRLLRDGPAVGMFVVLVCGSAETLSRWLPRGSQHDLELRILGPMNPSDSSLLIDSPIASELSAATMLVYDDSDGRITKFRQCDLPDATEVKTWREST</sequence>
<dbReference type="SUPFAM" id="SSF52540">
    <property type="entry name" value="P-loop containing nucleoside triphosphate hydrolases"/>
    <property type="match status" value="1"/>
</dbReference>
<evidence type="ECO:0000313" key="6">
    <source>
        <dbReference type="EMBL" id="TWU50999.1"/>
    </source>
</evidence>
<evidence type="ECO:0000313" key="7">
    <source>
        <dbReference type="Proteomes" id="UP000318288"/>
    </source>
</evidence>
<evidence type="ECO:0000256" key="1">
    <source>
        <dbReference type="ARBA" id="ARBA00022741"/>
    </source>
</evidence>
<keyword evidence="2 3" id="KW-0067">ATP-binding</keyword>
<keyword evidence="4" id="KW-0472">Membrane</keyword>
<dbReference type="OrthoDB" id="9807790at2"/>
<dbReference type="InterPro" id="IPR002543">
    <property type="entry name" value="FtsK_dom"/>
</dbReference>
<name>A0A5C6EU59_9BACT</name>
<dbReference type="GO" id="GO:0005524">
    <property type="term" value="F:ATP binding"/>
    <property type="evidence" value="ECO:0007669"/>
    <property type="project" value="UniProtKB-UniRule"/>
</dbReference>
<dbReference type="PANTHER" id="PTHR22683">
    <property type="entry name" value="SPORULATION PROTEIN RELATED"/>
    <property type="match status" value="1"/>
</dbReference>
<dbReference type="PROSITE" id="PS50901">
    <property type="entry name" value="FTSK"/>
    <property type="match status" value="1"/>
</dbReference>
<keyword evidence="4" id="KW-1133">Transmembrane helix</keyword>
<dbReference type="InterPro" id="IPR050206">
    <property type="entry name" value="FtsK/SpoIIIE/SftA"/>
</dbReference>
<dbReference type="SMART" id="SM00382">
    <property type="entry name" value="AAA"/>
    <property type="match status" value="1"/>
</dbReference>
<evidence type="ECO:0000256" key="4">
    <source>
        <dbReference type="SAM" id="Phobius"/>
    </source>
</evidence>
<evidence type="ECO:0000256" key="3">
    <source>
        <dbReference type="PROSITE-ProRule" id="PRU00289"/>
    </source>
</evidence>
<dbReference type="Proteomes" id="UP000318288">
    <property type="component" value="Unassembled WGS sequence"/>
</dbReference>
<feature type="binding site" evidence="3">
    <location>
        <begin position="782"/>
        <end position="789"/>
    </location>
    <ligand>
        <name>ATP</name>
        <dbReference type="ChEBI" id="CHEBI:30616"/>
    </ligand>
</feature>
<dbReference type="RefSeq" id="WP_146459658.1">
    <property type="nucleotide sequence ID" value="NZ_SJPW01000005.1"/>
</dbReference>
<feature type="transmembrane region" description="Helical" evidence="4">
    <location>
        <begin position="253"/>
        <end position="278"/>
    </location>
</feature>
<keyword evidence="7" id="KW-1185">Reference proteome</keyword>
<evidence type="ECO:0000259" key="5">
    <source>
        <dbReference type="PROSITE" id="PS50901"/>
    </source>
</evidence>
<dbReference type="EMBL" id="SJPW01000005">
    <property type="protein sequence ID" value="TWU50999.1"/>
    <property type="molecule type" value="Genomic_DNA"/>
</dbReference>
<dbReference type="GO" id="GO:0003677">
    <property type="term" value="F:DNA binding"/>
    <property type="evidence" value="ECO:0007669"/>
    <property type="project" value="InterPro"/>
</dbReference>